<keyword evidence="4" id="KW-0804">Transcription</keyword>
<sequence length="593" mass="65208">MPALRDIQETARDYARLIAGVTGVDVEIVDAGLVRLAGTGLYAAETGKCLREEGEICRHVMRIRRTFLLETPREHFVCTRCPGRDLCRETLSLSTPILDGENVLGVIALICFTEEDRARVLQARDVYVPFIEQCADFILHKLRDHESLRRARAFMDIMLRVLDVNSRGIILFNAKGGISYLNDVARRDLGLAQEGLPADVRVRRTGERFSDQEEFVVSVQGRKQTLMGQMVPLSPPDSHFATAFTFESLPRMVGRVSSFGEDALSGIGSLVGRSPAMLKLKEDIRRLAGSGSTVLISGESGTGKELVARAIHAASERRDRPFIGINCGAIPDALLESELFGYAGGAFTGASARGRIGKFELAHRGVLFLDEIGTMPLSLQVKLLRVLQERAFTRLGSNRLIEVDIRIIAAANEDLAEAVRQGRFREDLFYRLNVIPLHVPPLRERRDDIGPLAEHFLARYSARFGKPRPTLSPGMEAALGAHVWPGNVREFENVMEYLVNMAPADGVLRPDMLPPSVRGASAAFAEKIVPPHALDHALEGGPLLPLRELERRAILEAVRRCGDDTPGKKAAAAALGIGVATLYRKLKEYGEKG</sequence>
<dbReference type="InterPro" id="IPR002197">
    <property type="entry name" value="HTH_Fis"/>
</dbReference>
<dbReference type="GO" id="GO:0043565">
    <property type="term" value="F:sequence-specific DNA binding"/>
    <property type="evidence" value="ECO:0007669"/>
    <property type="project" value="InterPro"/>
</dbReference>
<keyword evidence="2" id="KW-0067">ATP-binding</keyword>
<dbReference type="InterPro" id="IPR025662">
    <property type="entry name" value="Sigma_54_int_dom_ATP-bd_1"/>
</dbReference>
<evidence type="ECO:0000256" key="4">
    <source>
        <dbReference type="ARBA" id="ARBA00023163"/>
    </source>
</evidence>
<dbReference type="GO" id="GO:0006355">
    <property type="term" value="P:regulation of DNA-templated transcription"/>
    <property type="evidence" value="ECO:0007669"/>
    <property type="project" value="InterPro"/>
</dbReference>
<evidence type="ECO:0000259" key="5">
    <source>
        <dbReference type="PROSITE" id="PS50045"/>
    </source>
</evidence>
<dbReference type="PROSITE" id="PS00675">
    <property type="entry name" value="SIGMA54_INTERACT_1"/>
    <property type="match status" value="1"/>
</dbReference>
<dbReference type="Pfam" id="PF00158">
    <property type="entry name" value="Sigma54_activat"/>
    <property type="match status" value="1"/>
</dbReference>
<dbReference type="InterPro" id="IPR027417">
    <property type="entry name" value="P-loop_NTPase"/>
</dbReference>
<feature type="domain" description="Sigma-54 factor interaction" evidence="5">
    <location>
        <begin position="270"/>
        <end position="500"/>
    </location>
</feature>
<evidence type="ECO:0000256" key="3">
    <source>
        <dbReference type="ARBA" id="ARBA00023015"/>
    </source>
</evidence>
<accession>A0A9D1UA91</accession>
<dbReference type="SMART" id="SM00382">
    <property type="entry name" value="AAA"/>
    <property type="match status" value="1"/>
</dbReference>
<dbReference type="PANTHER" id="PTHR32071">
    <property type="entry name" value="TRANSCRIPTIONAL REGULATORY PROTEIN"/>
    <property type="match status" value="1"/>
</dbReference>
<dbReference type="Gene3D" id="1.10.10.60">
    <property type="entry name" value="Homeodomain-like"/>
    <property type="match status" value="1"/>
</dbReference>
<dbReference type="Pfam" id="PF02954">
    <property type="entry name" value="HTH_8"/>
    <property type="match status" value="1"/>
</dbReference>
<dbReference type="Proteomes" id="UP000824264">
    <property type="component" value="Unassembled WGS sequence"/>
</dbReference>
<dbReference type="InterPro" id="IPR003593">
    <property type="entry name" value="AAA+_ATPase"/>
</dbReference>
<dbReference type="InterPro" id="IPR009057">
    <property type="entry name" value="Homeodomain-like_sf"/>
</dbReference>
<reference evidence="6" key="2">
    <citation type="submission" date="2021-04" db="EMBL/GenBank/DDBJ databases">
        <authorList>
            <person name="Gilroy R."/>
        </authorList>
    </citation>
    <scope>NUCLEOTIDE SEQUENCE</scope>
    <source>
        <strain evidence="6">ChiSxjej5B17-1746</strain>
    </source>
</reference>
<organism evidence="6 7">
    <name type="scientific">Candidatus Bilophila faecipullorum</name>
    <dbReference type="NCBI Taxonomy" id="2838482"/>
    <lineage>
        <taxon>Bacteria</taxon>
        <taxon>Pseudomonadati</taxon>
        <taxon>Thermodesulfobacteriota</taxon>
        <taxon>Desulfovibrionia</taxon>
        <taxon>Desulfovibrionales</taxon>
        <taxon>Desulfovibrionaceae</taxon>
        <taxon>Bilophila</taxon>
    </lineage>
</organism>
<proteinExistence type="predicted"/>
<evidence type="ECO:0000313" key="7">
    <source>
        <dbReference type="Proteomes" id="UP000824264"/>
    </source>
</evidence>
<dbReference type="InterPro" id="IPR002078">
    <property type="entry name" value="Sigma_54_int"/>
</dbReference>
<dbReference type="InterPro" id="IPR058031">
    <property type="entry name" value="AAA_lid_NorR"/>
</dbReference>
<name>A0A9D1UA91_9BACT</name>
<evidence type="ECO:0000256" key="1">
    <source>
        <dbReference type="ARBA" id="ARBA00022741"/>
    </source>
</evidence>
<dbReference type="CDD" id="cd00009">
    <property type="entry name" value="AAA"/>
    <property type="match status" value="1"/>
</dbReference>
<dbReference type="Pfam" id="PF25601">
    <property type="entry name" value="AAA_lid_14"/>
    <property type="match status" value="1"/>
</dbReference>
<dbReference type="EMBL" id="DXGI01000291">
    <property type="protein sequence ID" value="HIW79005.1"/>
    <property type="molecule type" value="Genomic_DNA"/>
</dbReference>
<dbReference type="GO" id="GO:0005524">
    <property type="term" value="F:ATP binding"/>
    <property type="evidence" value="ECO:0007669"/>
    <property type="project" value="UniProtKB-KW"/>
</dbReference>
<evidence type="ECO:0000256" key="2">
    <source>
        <dbReference type="ARBA" id="ARBA00022840"/>
    </source>
</evidence>
<dbReference type="SUPFAM" id="SSF46689">
    <property type="entry name" value="Homeodomain-like"/>
    <property type="match status" value="1"/>
</dbReference>
<gene>
    <name evidence="6" type="ORF">H9874_07660</name>
</gene>
<dbReference type="Gene3D" id="3.40.50.300">
    <property type="entry name" value="P-loop containing nucleotide triphosphate hydrolases"/>
    <property type="match status" value="1"/>
</dbReference>
<evidence type="ECO:0000313" key="6">
    <source>
        <dbReference type="EMBL" id="HIW79005.1"/>
    </source>
</evidence>
<keyword evidence="1" id="KW-0547">Nucleotide-binding</keyword>
<reference evidence="6" key="1">
    <citation type="journal article" date="2021" name="PeerJ">
        <title>Extensive microbial diversity within the chicken gut microbiome revealed by metagenomics and culture.</title>
        <authorList>
            <person name="Gilroy R."/>
            <person name="Ravi A."/>
            <person name="Getino M."/>
            <person name="Pursley I."/>
            <person name="Horton D.L."/>
            <person name="Alikhan N.F."/>
            <person name="Baker D."/>
            <person name="Gharbi K."/>
            <person name="Hall N."/>
            <person name="Watson M."/>
            <person name="Adriaenssens E.M."/>
            <person name="Foster-Nyarko E."/>
            <person name="Jarju S."/>
            <person name="Secka A."/>
            <person name="Antonio M."/>
            <person name="Oren A."/>
            <person name="Chaudhuri R.R."/>
            <person name="La Ragione R."/>
            <person name="Hildebrand F."/>
            <person name="Pallen M.J."/>
        </authorList>
    </citation>
    <scope>NUCLEOTIDE SEQUENCE</scope>
    <source>
        <strain evidence="6">ChiSxjej5B17-1746</strain>
    </source>
</reference>
<dbReference type="PANTHER" id="PTHR32071:SF57">
    <property type="entry name" value="C4-DICARBOXYLATE TRANSPORT TRANSCRIPTIONAL REGULATORY PROTEIN DCTD"/>
    <property type="match status" value="1"/>
</dbReference>
<dbReference type="Gene3D" id="1.10.8.60">
    <property type="match status" value="1"/>
</dbReference>
<dbReference type="FunFam" id="3.40.50.300:FF:000006">
    <property type="entry name" value="DNA-binding transcriptional regulator NtrC"/>
    <property type="match status" value="1"/>
</dbReference>
<protein>
    <submittedName>
        <fullName evidence="6">Sigma 54-interacting transcriptional regulator</fullName>
    </submittedName>
</protein>
<keyword evidence="3" id="KW-0805">Transcription regulation</keyword>
<comment type="caution">
    <text evidence="6">The sequence shown here is derived from an EMBL/GenBank/DDBJ whole genome shotgun (WGS) entry which is preliminary data.</text>
</comment>
<dbReference type="PROSITE" id="PS50045">
    <property type="entry name" value="SIGMA54_INTERACT_4"/>
    <property type="match status" value="1"/>
</dbReference>
<dbReference type="SUPFAM" id="SSF52540">
    <property type="entry name" value="P-loop containing nucleoside triphosphate hydrolases"/>
    <property type="match status" value="1"/>
</dbReference>
<dbReference type="AlphaFoldDB" id="A0A9D1UA91"/>